<dbReference type="EMBL" id="LGGN01000041">
    <property type="protein sequence ID" value="KUK78366.1"/>
    <property type="molecule type" value="Genomic_DNA"/>
</dbReference>
<dbReference type="AlphaFoldDB" id="A0A101HK83"/>
<dbReference type="InterPro" id="IPR038718">
    <property type="entry name" value="SNF2-like_sf"/>
</dbReference>
<dbReference type="Pfam" id="PF00176">
    <property type="entry name" value="SNF2-rel_dom"/>
    <property type="match status" value="1"/>
</dbReference>
<proteinExistence type="predicted"/>
<keyword evidence="1" id="KW-0378">Hydrolase</keyword>
<dbReference type="InterPro" id="IPR027417">
    <property type="entry name" value="P-loop_NTPase"/>
</dbReference>
<sequence length="849" mass="96535">MATKSTALKKTTTSKKKAKKPTEKSTLKVSLLQRPEGMDLEKWQIALRKQAALKELLSIEPIDKKRAPGDFTVRNPQTGYLYKVAFRGIDSVWNYCSCPDFKTNQLGTCKHIEAVQLHLKSQYKRIPKEIVPPYTSVYLSYKGERDVRIRIGSDNREAFTRLASRYFTKEGVLAESNYASFHDFLREARQIDDTFRCYSDALEFVIEKRAAAHRDLVLNAKYADNRLPGLLRTRLYPYQEEGILFAVRKGRTIIADEMGLGKTIQAIGAAELLQKDFNIASTLILCPTSLKYQWKKEIEKFTGKTALVIEGNHLKRREQYDQDVFYKIVSYQSARNDIKILKRLSADLLIMDEAQRLKNWNTQIARATKRIESQYTVVLSGTPLENKIEELYSIAQYVNPYCLGPYYKFIDNCLVRSDSGKTIGYKNLNMVGEQIREILIRRTKTEVNIQLPARMDKILFVPMTTEQLGLHDEFKASLAQLIHKWQKMRFLSESDRRRLLVLMSQMRMVCDSTYILDQKTRFDTKIDELQAILDEFFDESDDNKAVIFSQWERMTRLVAAELDKKGIEYAYLHGGIPSAQRKNLMDNFMTNPDCRVFISTDAGSTGLNLQAASLVVNLDLPWNPAVLEQRIARIHRMGQKKKVQVINFVSVGTIEEEMLTKLNFKSSMFEGILDGGADSIFLEESKFDKLMQSVQEFAATGSETEQTTAYAVNSDELEETAPVNDRVREEEASLRETMIPDIEQEEKKEAIASSDISGNGSGELTANGKARDTLEKDSPEQLILQGVNLLGSFLRTLSSPEATAELVDTLIETDHETGKTSLKIPVTDRDTVLNGLTAIGKLLNGLNKL</sequence>
<evidence type="ECO:0000313" key="7">
    <source>
        <dbReference type="EMBL" id="KUK78366.1"/>
    </source>
</evidence>
<dbReference type="Gene3D" id="3.40.50.10810">
    <property type="entry name" value="Tandem AAA-ATPase domain"/>
    <property type="match status" value="1"/>
</dbReference>
<dbReference type="GO" id="GO:0005524">
    <property type="term" value="F:ATP binding"/>
    <property type="evidence" value="ECO:0007669"/>
    <property type="project" value="InterPro"/>
</dbReference>
<dbReference type="CDD" id="cd18793">
    <property type="entry name" value="SF2_C_SNF"/>
    <property type="match status" value="1"/>
</dbReference>
<feature type="region of interest" description="Disordered" evidence="3">
    <location>
        <begin position="1"/>
        <end position="27"/>
    </location>
</feature>
<dbReference type="CDD" id="cd17919">
    <property type="entry name" value="DEXHc_Snf"/>
    <property type="match status" value="1"/>
</dbReference>
<dbReference type="InterPro" id="IPR014001">
    <property type="entry name" value="Helicase_ATP-bd"/>
</dbReference>
<evidence type="ECO:0000259" key="6">
    <source>
        <dbReference type="PROSITE" id="PS51194"/>
    </source>
</evidence>
<dbReference type="SUPFAM" id="SSF52540">
    <property type="entry name" value="P-loop containing nucleoside triphosphate hydrolases"/>
    <property type="match status" value="2"/>
</dbReference>
<dbReference type="InterPro" id="IPR007527">
    <property type="entry name" value="Znf_SWIM"/>
</dbReference>
<evidence type="ECO:0000259" key="5">
    <source>
        <dbReference type="PROSITE" id="PS51192"/>
    </source>
</evidence>
<dbReference type="InterPro" id="IPR000330">
    <property type="entry name" value="SNF2_N"/>
</dbReference>
<dbReference type="GO" id="GO:0016787">
    <property type="term" value="F:hydrolase activity"/>
    <property type="evidence" value="ECO:0007669"/>
    <property type="project" value="UniProtKB-KW"/>
</dbReference>
<dbReference type="InterPro" id="IPR001650">
    <property type="entry name" value="Helicase_C-like"/>
</dbReference>
<dbReference type="Pfam" id="PF00271">
    <property type="entry name" value="Helicase_C"/>
    <property type="match status" value="1"/>
</dbReference>
<keyword evidence="2" id="KW-0862">Zinc</keyword>
<dbReference type="GO" id="GO:0008270">
    <property type="term" value="F:zinc ion binding"/>
    <property type="evidence" value="ECO:0007669"/>
    <property type="project" value="UniProtKB-KW"/>
</dbReference>
<feature type="compositionally biased region" description="Polar residues" evidence="3">
    <location>
        <begin position="754"/>
        <end position="764"/>
    </location>
</feature>
<feature type="domain" description="Helicase C-terminal" evidence="6">
    <location>
        <begin position="528"/>
        <end position="688"/>
    </location>
</feature>
<dbReference type="PATRIC" id="fig|294710.3.peg.591"/>
<feature type="compositionally biased region" description="Basic and acidic residues" evidence="3">
    <location>
        <begin position="725"/>
        <end position="734"/>
    </location>
</feature>
<feature type="domain" description="SWIM-type" evidence="4">
    <location>
        <begin position="82"/>
        <end position="120"/>
    </location>
</feature>
<protein>
    <submittedName>
        <fullName evidence="7">Uncharacterized protein</fullName>
    </submittedName>
</protein>
<feature type="compositionally biased region" description="Polar residues" evidence="3">
    <location>
        <begin position="701"/>
        <end position="711"/>
    </location>
</feature>
<dbReference type="SMART" id="SM00490">
    <property type="entry name" value="HELICc"/>
    <property type="match status" value="1"/>
</dbReference>
<comment type="caution">
    <text evidence="7">The sequence shown here is derived from an EMBL/GenBank/DDBJ whole genome shotgun (WGS) entry which is preliminary data.</text>
</comment>
<evidence type="ECO:0000313" key="8">
    <source>
        <dbReference type="Proteomes" id="UP000053860"/>
    </source>
</evidence>
<dbReference type="PROSITE" id="PS51192">
    <property type="entry name" value="HELICASE_ATP_BIND_1"/>
    <property type="match status" value="1"/>
</dbReference>
<dbReference type="PROSITE" id="PS51194">
    <property type="entry name" value="HELICASE_CTER"/>
    <property type="match status" value="1"/>
</dbReference>
<gene>
    <name evidence="7" type="ORF">XD92_0356</name>
</gene>
<dbReference type="Proteomes" id="UP000053860">
    <property type="component" value="Unassembled WGS sequence"/>
</dbReference>
<accession>A0A101HK83</accession>
<keyword evidence="2" id="KW-0479">Metal-binding</keyword>
<organism evidence="7 8">
    <name type="scientific">Proteiniphilum acetatigenes</name>
    <dbReference type="NCBI Taxonomy" id="294710"/>
    <lineage>
        <taxon>Bacteria</taxon>
        <taxon>Pseudomonadati</taxon>
        <taxon>Bacteroidota</taxon>
        <taxon>Bacteroidia</taxon>
        <taxon>Bacteroidales</taxon>
        <taxon>Dysgonomonadaceae</taxon>
        <taxon>Proteiniphilum</taxon>
    </lineage>
</organism>
<dbReference type="PROSITE" id="PS50966">
    <property type="entry name" value="ZF_SWIM"/>
    <property type="match status" value="1"/>
</dbReference>
<dbReference type="PANTHER" id="PTHR10799">
    <property type="entry name" value="SNF2/RAD54 HELICASE FAMILY"/>
    <property type="match status" value="1"/>
</dbReference>
<dbReference type="InterPro" id="IPR049730">
    <property type="entry name" value="SNF2/RAD54-like_C"/>
</dbReference>
<evidence type="ECO:0000259" key="4">
    <source>
        <dbReference type="PROSITE" id="PS50966"/>
    </source>
</evidence>
<dbReference type="SMART" id="SM00487">
    <property type="entry name" value="DEXDc"/>
    <property type="match status" value="1"/>
</dbReference>
<name>A0A101HK83_9BACT</name>
<feature type="compositionally biased region" description="Low complexity" evidence="3">
    <location>
        <begin position="1"/>
        <end position="11"/>
    </location>
</feature>
<feature type="region of interest" description="Disordered" evidence="3">
    <location>
        <begin position="699"/>
        <end position="773"/>
    </location>
</feature>
<evidence type="ECO:0000256" key="3">
    <source>
        <dbReference type="SAM" id="MobiDB-lite"/>
    </source>
</evidence>
<feature type="domain" description="Helicase ATP-binding" evidence="5">
    <location>
        <begin position="243"/>
        <end position="401"/>
    </location>
</feature>
<evidence type="ECO:0000256" key="1">
    <source>
        <dbReference type="ARBA" id="ARBA00022801"/>
    </source>
</evidence>
<reference evidence="8" key="1">
    <citation type="journal article" date="2015" name="MBio">
        <title>Genome-Resolved Metagenomic Analysis Reveals Roles for Candidate Phyla and Other Microbial Community Members in Biogeochemical Transformations in Oil Reservoirs.</title>
        <authorList>
            <person name="Hu P."/>
            <person name="Tom L."/>
            <person name="Singh A."/>
            <person name="Thomas B.C."/>
            <person name="Baker B.J."/>
            <person name="Piceno Y.M."/>
            <person name="Andersen G.L."/>
            <person name="Banfield J.F."/>
        </authorList>
    </citation>
    <scope>NUCLEOTIDE SEQUENCE [LARGE SCALE GENOMIC DNA]</scope>
</reference>
<keyword evidence="2" id="KW-0863">Zinc-finger</keyword>
<dbReference type="Gene3D" id="3.40.50.300">
    <property type="entry name" value="P-loop containing nucleotide triphosphate hydrolases"/>
    <property type="match status" value="1"/>
</dbReference>
<evidence type="ECO:0000256" key="2">
    <source>
        <dbReference type="PROSITE-ProRule" id="PRU00325"/>
    </source>
</evidence>